<keyword evidence="3" id="KW-1185">Reference proteome</keyword>
<comment type="caution">
    <text evidence="2">The sequence shown here is derived from an EMBL/GenBank/DDBJ whole genome shotgun (WGS) entry which is preliminary data.</text>
</comment>
<reference evidence="2 3" key="1">
    <citation type="submission" date="2017-08" db="EMBL/GenBank/DDBJ databases">
        <title>Draft genome sequence of filamentous cyanobacterium Calothrix elsteri CCALA 953.</title>
        <authorList>
            <person name="Gagunashvili A.N."/>
            <person name="Elster J."/>
            <person name="Andresson O.S."/>
        </authorList>
    </citation>
    <scope>NUCLEOTIDE SEQUENCE [LARGE SCALE GENOMIC DNA]</scope>
    <source>
        <strain evidence="2 3">CCALA 953</strain>
    </source>
</reference>
<dbReference type="InterPro" id="IPR051910">
    <property type="entry name" value="ComF/GntX_DNA_util-trans"/>
</dbReference>
<accession>A0A2A2TDI5</accession>
<evidence type="ECO:0000313" key="3">
    <source>
        <dbReference type="Proteomes" id="UP000218238"/>
    </source>
</evidence>
<dbReference type="RefSeq" id="WP_095723876.1">
    <property type="nucleotide sequence ID" value="NZ_NTFS01000332.1"/>
</dbReference>
<dbReference type="InterPro" id="IPR000836">
    <property type="entry name" value="PRTase_dom"/>
</dbReference>
<gene>
    <name evidence="2" type="ORF">CK510_22850</name>
</gene>
<dbReference type="AlphaFoldDB" id="A0A2A2TDI5"/>
<dbReference type="Gene3D" id="3.40.50.2020">
    <property type="match status" value="1"/>
</dbReference>
<evidence type="ECO:0000313" key="2">
    <source>
        <dbReference type="EMBL" id="PAX51802.1"/>
    </source>
</evidence>
<dbReference type="InterPro" id="IPR029057">
    <property type="entry name" value="PRTase-like"/>
</dbReference>
<dbReference type="Proteomes" id="UP000218238">
    <property type="component" value="Unassembled WGS sequence"/>
</dbReference>
<dbReference type="PANTHER" id="PTHR47505">
    <property type="entry name" value="DNA UTILIZATION PROTEIN YHGH"/>
    <property type="match status" value="1"/>
</dbReference>
<dbReference type="OrthoDB" id="9779910at2"/>
<organism evidence="2 3">
    <name type="scientific">Brunnivagina elsteri CCALA 953</name>
    <dbReference type="NCBI Taxonomy" id="987040"/>
    <lineage>
        <taxon>Bacteria</taxon>
        <taxon>Bacillati</taxon>
        <taxon>Cyanobacteriota</taxon>
        <taxon>Cyanophyceae</taxon>
        <taxon>Nostocales</taxon>
        <taxon>Calotrichaceae</taxon>
        <taxon>Brunnivagina</taxon>
    </lineage>
</organism>
<sequence>MPIFTKPLKNFFNLFLQSNCPLCQRSTKDEFCPSCSKQLQKCQLNNPCLLWKEETPVFAWGAYGGILKRAIAVMKYNDCPEIARPLGYLLGEAWLQNLPSPEKKIAVVPIPLHPSKLKSRGFNQAALIAQSFCEITGLPLRTNGLRRLRETEAQHSLSVTQRDRNLAEAFAVGDDFLRKPPNYVLLIDDIYTTGATARSAIMTFSKMNISVIGLATCAGGIKSQ</sequence>
<dbReference type="PANTHER" id="PTHR47505:SF1">
    <property type="entry name" value="DNA UTILIZATION PROTEIN YHGH"/>
    <property type="match status" value="1"/>
</dbReference>
<protein>
    <submittedName>
        <fullName evidence="2">Alpha-L-fucosidase</fullName>
    </submittedName>
</protein>
<proteinExistence type="inferred from homology"/>
<dbReference type="SUPFAM" id="SSF53271">
    <property type="entry name" value="PRTase-like"/>
    <property type="match status" value="1"/>
</dbReference>
<dbReference type="EMBL" id="NTFS01000332">
    <property type="protein sequence ID" value="PAX51802.1"/>
    <property type="molecule type" value="Genomic_DNA"/>
</dbReference>
<dbReference type="CDD" id="cd06223">
    <property type="entry name" value="PRTases_typeI"/>
    <property type="match status" value="1"/>
</dbReference>
<evidence type="ECO:0000256" key="1">
    <source>
        <dbReference type="ARBA" id="ARBA00008007"/>
    </source>
</evidence>
<comment type="similarity">
    <text evidence="1">Belongs to the ComF/GntX family.</text>
</comment>
<name>A0A2A2TDI5_9CYAN</name>